<evidence type="ECO:0000313" key="1">
    <source>
        <dbReference type="EMBL" id="MBX72436.1"/>
    </source>
</evidence>
<name>A0A2P2QZK4_RHIMU</name>
<protein>
    <submittedName>
        <fullName evidence="1">Uncharacterized protein</fullName>
    </submittedName>
</protein>
<proteinExistence type="predicted"/>
<accession>A0A2P2QZK4</accession>
<dbReference type="EMBL" id="GGEC01091952">
    <property type="protein sequence ID" value="MBX72436.1"/>
    <property type="molecule type" value="Transcribed_RNA"/>
</dbReference>
<sequence length="44" mass="5092">MLESVNFFLCNTAKKHQHLKKIVDHTMQRKDQHGPTISNSNENA</sequence>
<dbReference type="AlphaFoldDB" id="A0A2P2QZK4"/>
<reference evidence="1" key="1">
    <citation type="submission" date="2018-02" db="EMBL/GenBank/DDBJ databases">
        <title>Rhizophora mucronata_Transcriptome.</title>
        <authorList>
            <person name="Meera S.P."/>
            <person name="Sreeshan A."/>
            <person name="Augustine A."/>
        </authorList>
    </citation>
    <scope>NUCLEOTIDE SEQUENCE</scope>
    <source>
        <tissue evidence="1">Leaf</tissue>
    </source>
</reference>
<organism evidence="1">
    <name type="scientific">Rhizophora mucronata</name>
    <name type="common">Asiatic mangrove</name>
    <dbReference type="NCBI Taxonomy" id="61149"/>
    <lineage>
        <taxon>Eukaryota</taxon>
        <taxon>Viridiplantae</taxon>
        <taxon>Streptophyta</taxon>
        <taxon>Embryophyta</taxon>
        <taxon>Tracheophyta</taxon>
        <taxon>Spermatophyta</taxon>
        <taxon>Magnoliopsida</taxon>
        <taxon>eudicotyledons</taxon>
        <taxon>Gunneridae</taxon>
        <taxon>Pentapetalae</taxon>
        <taxon>rosids</taxon>
        <taxon>fabids</taxon>
        <taxon>Malpighiales</taxon>
        <taxon>Rhizophoraceae</taxon>
        <taxon>Rhizophora</taxon>
    </lineage>
</organism>